<dbReference type="Gene3D" id="6.20.330.10">
    <property type="match status" value="1"/>
</dbReference>
<dbReference type="InterPro" id="IPR002142">
    <property type="entry name" value="Peptidase_S49"/>
</dbReference>
<reference evidence="8" key="1">
    <citation type="submission" date="2017-12" db="EMBL/GenBank/DDBJ databases">
        <title>Draft genome sequence of Telmatospirillum siberiense 26-4b1T, an acidotolerant peatland alphaproteobacterium potentially involved in sulfur cycling.</title>
        <authorList>
            <person name="Hausmann B."/>
            <person name="Pjevac P."/>
            <person name="Schreck K."/>
            <person name="Herbold C.W."/>
            <person name="Daims H."/>
            <person name="Wagner M."/>
            <person name="Pester M."/>
            <person name="Loy A."/>
        </authorList>
    </citation>
    <scope>NUCLEOTIDE SEQUENCE [LARGE SCALE GENOMIC DNA]</scope>
    <source>
        <strain evidence="8">26-4b1</strain>
    </source>
</reference>
<feature type="active site" description="Nucleophile" evidence="5">
    <location>
        <position position="379"/>
    </location>
</feature>
<name>A0A2N3PQ82_9PROT</name>
<evidence type="ECO:0000256" key="4">
    <source>
        <dbReference type="ARBA" id="ARBA00022825"/>
    </source>
</evidence>
<gene>
    <name evidence="7" type="ORF">CWS72_21145</name>
</gene>
<dbReference type="SUPFAM" id="SSF52096">
    <property type="entry name" value="ClpP/crotonase"/>
    <property type="match status" value="2"/>
</dbReference>
<organism evidence="7 8">
    <name type="scientific">Telmatospirillum siberiense</name>
    <dbReference type="NCBI Taxonomy" id="382514"/>
    <lineage>
        <taxon>Bacteria</taxon>
        <taxon>Pseudomonadati</taxon>
        <taxon>Pseudomonadota</taxon>
        <taxon>Alphaproteobacteria</taxon>
        <taxon>Rhodospirillales</taxon>
        <taxon>Rhodospirillaceae</taxon>
        <taxon>Telmatospirillum</taxon>
    </lineage>
</organism>
<dbReference type="CDD" id="cd07018">
    <property type="entry name" value="S49_SppA_67K_type"/>
    <property type="match status" value="1"/>
</dbReference>
<keyword evidence="8" id="KW-1185">Reference proteome</keyword>
<dbReference type="GO" id="GO:0008236">
    <property type="term" value="F:serine-type peptidase activity"/>
    <property type="evidence" value="ECO:0007669"/>
    <property type="project" value="UniProtKB-KW"/>
</dbReference>
<feature type="active site" description="Proton donor/acceptor" evidence="5">
    <location>
        <position position="188"/>
    </location>
</feature>
<keyword evidence="4" id="KW-0720">Serine protease</keyword>
<evidence type="ECO:0000256" key="1">
    <source>
        <dbReference type="ARBA" id="ARBA00008683"/>
    </source>
</evidence>
<dbReference type="InterPro" id="IPR047217">
    <property type="entry name" value="S49_SppA_67K_type_N"/>
</dbReference>
<protein>
    <submittedName>
        <fullName evidence="7">Signal peptide peptidase SppA</fullName>
    </submittedName>
</protein>
<dbReference type="AlphaFoldDB" id="A0A2N3PQ82"/>
<dbReference type="OrthoDB" id="9764363at2"/>
<dbReference type="PANTHER" id="PTHR33209">
    <property type="entry name" value="PROTEASE 4"/>
    <property type="match status" value="1"/>
</dbReference>
<dbReference type="PIRSF" id="PIRSF001217">
    <property type="entry name" value="Protease_4_SppA"/>
    <property type="match status" value="1"/>
</dbReference>
<evidence type="ECO:0000259" key="6">
    <source>
        <dbReference type="Pfam" id="PF01343"/>
    </source>
</evidence>
<evidence type="ECO:0000313" key="7">
    <source>
        <dbReference type="EMBL" id="PKU22561.1"/>
    </source>
</evidence>
<dbReference type="CDD" id="cd07023">
    <property type="entry name" value="S49_Sppa_N_C"/>
    <property type="match status" value="1"/>
</dbReference>
<dbReference type="GO" id="GO:0016020">
    <property type="term" value="C:membrane"/>
    <property type="evidence" value="ECO:0007669"/>
    <property type="project" value="InterPro"/>
</dbReference>
<keyword evidence="3" id="KW-0378">Hydrolase</keyword>
<dbReference type="RefSeq" id="WP_101252632.1">
    <property type="nucleotide sequence ID" value="NZ_PIUM01000030.1"/>
</dbReference>
<accession>A0A2N3PQ82</accession>
<feature type="domain" description="Peptidase S49" evidence="6">
    <location>
        <begin position="115"/>
        <end position="265"/>
    </location>
</feature>
<evidence type="ECO:0000313" key="8">
    <source>
        <dbReference type="Proteomes" id="UP000233293"/>
    </source>
</evidence>
<dbReference type="GO" id="GO:0006465">
    <property type="term" value="P:signal peptide processing"/>
    <property type="evidence" value="ECO:0007669"/>
    <property type="project" value="InterPro"/>
</dbReference>
<dbReference type="InterPro" id="IPR004634">
    <property type="entry name" value="Pept_S49_pIV"/>
</dbReference>
<comment type="caution">
    <text evidence="7">The sequence shown here is derived from an EMBL/GenBank/DDBJ whole genome shotgun (WGS) entry which is preliminary data.</text>
</comment>
<dbReference type="InterPro" id="IPR029045">
    <property type="entry name" value="ClpP/crotonase-like_dom_sf"/>
</dbReference>
<keyword evidence="2" id="KW-0645">Protease</keyword>
<dbReference type="EMBL" id="PIUM01000030">
    <property type="protein sequence ID" value="PKU22561.1"/>
    <property type="molecule type" value="Genomic_DNA"/>
</dbReference>
<dbReference type="Pfam" id="PF01343">
    <property type="entry name" value="Peptidase_S49"/>
    <property type="match status" value="2"/>
</dbReference>
<sequence>MRLFGRIILVILAIIGTLTLALAGLGTFAALKQRPEPLPKQMALVLDLNAGVAETTPDGPFAQLEMGHAYVLKDMVESLDRAAHDPRVTALVARLDGGAIGMARAQEIRDAVLAFRKSNKRTVLFSSGLGESGNGTIPYYIASAFQEIWLQPSGDIGLTGFAAESPFFKGALDLLGVKAEFGARHEYKSAIEVFTQTKFTKESRESLQLLLDSWTRQATGGIAEGRGLSVAQVKTLIDRAPLLADEAKAGGLVDRLAYWDEVEKSVTGGGAKLVGLHRYEDRLQDEPNAVKIALIYGVGAVQRGEGDASPLAEGNVMSSERITKAFRDAAKDPEVKAILFRINSPGGSYSASDSIWREVGNARAAGKPVVVSMGDMAASGGYFAAMAADRIVAEPGTITGSIGVFMGKMVLADFWKKLGVSWDEIHNGQNATLWSSNSDFSATGWERANAILDHIYADFTEKAQQGRKLKTEDMDKLARGRIWPGDEAKRVGLVDLNGGYATAIVQIRELARLPSQMPVDLVQFPRAKQPLDYLLDMAHGRLPDGLVGTFAAEARIAKVAAVLKPLTVLMESGGSELRMAPIEMK</sequence>
<dbReference type="InterPro" id="IPR047272">
    <property type="entry name" value="S49_SppA_C"/>
</dbReference>
<comment type="similarity">
    <text evidence="1">Belongs to the peptidase S49 family.</text>
</comment>
<evidence type="ECO:0000256" key="5">
    <source>
        <dbReference type="PIRSR" id="PIRSR001217-1"/>
    </source>
</evidence>
<dbReference type="Gene3D" id="3.90.226.10">
    <property type="entry name" value="2-enoyl-CoA Hydratase, Chain A, domain 1"/>
    <property type="match status" value="2"/>
</dbReference>
<evidence type="ECO:0000256" key="3">
    <source>
        <dbReference type="ARBA" id="ARBA00022801"/>
    </source>
</evidence>
<proteinExistence type="inferred from homology"/>
<dbReference type="Proteomes" id="UP000233293">
    <property type="component" value="Unassembled WGS sequence"/>
</dbReference>
<feature type="domain" description="Peptidase S49" evidence="6">
    <location>
        <begin position="362"/>
        <end position="512"/>
    </location>
</feature>
<dbReference type="PANTHER" id="PTHR33209:SF1">
    <property type="entry name" value="PEPTIDASE S49 DOMAIN-CONTAINING PROTEIN"/>
    <property type="match status" value="1"/>
</dbReference>
<evidence type="ECO:0000256" key="2">
    <source>
        <dbReference type="ARBA" id="ARBA00022670"/>
    </source>
</evidence>